<protein>
    <submittedName>
        <fullName evidence="7">Tryptophan-rich sensory protein</fullName>
    </submittedName>
</protein>
<gene>
    <name evidence="7" type="ORF">DPV69_01495</name>
</gene>
<keyword evidence="8" id="KW-1185">Reference proteome</keyword>
<comment type="subcellular location">
    <subcellularLocation>
        <location evidence="1">Membrane</location>
        <topology evidence="1">Multi-pass membrane protein</topology>
    </subcellularLocation>
</comment>
<accession>A0A443Z0M4</accession>
<dbReference type="InterPro" id="IPR038330">
    <property type="entry name" value="TspO/MBR-related_sf"/>
</dbReference>
<dbReference type="GO" id="GO:0016020">
    <property type="term" value="C:membrane"/>
    <property type="evidence" value="ECO:0007669"/>
    <property type="project" value="UniProtKB-SubCell"/>
</dbReference>
<comment type="caution">
    <text evidence="7">The sequence shown here is derived from an EMBL/GenBank/DDBJ whole genome shotgun (WGS) entry which is preliminary data.</text>
</comment>
<evidence type="ECO:0000256" key="3">
    <source>
        <dbReference type="ARBA" id="ARBA00022692"/>
    </source>
</evidence>
<evidence type="ECO:0000313" key="8">
    <source>
        <dbReference type="Proteomes" id="UP000284120"/>
    </source>
</evidence>
<dbReference type="OrthoDB" id="9795496at2"/>
<reference evidence="7 8" key="1">
    <citation type="submission" date="2018-06" db="EMBL/GenBank/DDBJ databases">
        <title>Pedobacter endophyticus sp. nov., an endophytic bacterium isolated from a leaf of Triticum aestivum.</title>
        <authorList>
            <person name="Zhang L."/>
        </authorList>
    </citation>
    <scope>NUCLEOTIDE SEQUENCE [LARGE SCALE GENOMIC DNA]</scope>
    <source>
        <strain evidence="7 8">CM134L-2</strain>
    </source>
</reference>
<dbReference type="AlphaFoldDB" id="A0A443Z0M4"/>
<feature type="transmembrane region" description="Helical" evidence="6">
    <location>
        <begin position="12"/>
        <end position="32"/>
    </location>
</feature>
<feature type="transmembrane region" description="Helical" evidence="6">
    <location>
        <begin position="109"/>
        <end position="131"/>
    </location>
</feature>
<feature type="transmembrane region" description="Helical" evidence="6">
    <location>
        <begin position="52"/>
        <end position="70"/>
    </location>
</feature>
<dbReference type="CDD" id="cd15904">
    <property type="entry name" value="TSPO_MBR"/>
    <property type="match status" value="1"/>
</dbReference>
<evidence type="ECO:0000313" key="7">
    <source>
        <dbReference type="EMBL" id="RWU10044.1"/>
    </source>
</evidence>
<keyword evidence="5 6" id="KW-0472">Membrane</keyword>
<evidence type="ECO:0000256" key="5">
    <source>
        <dbReference type="ARBA" id="ARBA00023136"/>
    </source>
</evidence>
<evidence type="ECO:0000256" key="6">
    <source>
        <dbReference type="SAM" id="Phobius"/>
    </source>
</evidence>
<dbReference type="InterPro" id="IPR004307">
    <property type="entry name" value="TspO_MBR"/>
</dbReference>
<feature type="transmembrane region" description="Helical" evidence="6">
    <location>
        <begin position="138"/>
        <end position="161"/>
    </location>
</feature>
<dbReference type="Proteomes" id="UP000284120">
    <property type="component" value="Unassembled WGS sequence"/>
</dbReference>
<organism evidence="7 8">
    <name type="scientific">Pedobacter chitinilyticus</name>
    <dbReference type="NCBI Taxonomy" id="2233776"/>
    <lineage>
        <taxon>Bacteria</taxon>
        <taxon>Pseudomonadati</taxon>
        <taxon>Bacteroidota</taxon>
        <taxon>Sphingobacteriia</taxon>
        <taxon>Sphingobacteriales</taxon>
        <taxon>Sphingobacteriaceae</taxon>
        <taxon>Pedobacter</taxon>
    </lineage>
</organism>
<dbReference type="PANTHER" id="PTHR10057">
    <property type="entry name" value="PERIPHERAL-TYPE BENZODIAZEPINE RECEPTOR"/>
    <property type="match status" value="1"/>
</dbReference>
<sequence>MTKKSSSATIITFLICLAIPLLIGFIGSQFTMESVKTWYLTINRPSFNPPNWVFAPVWTTLYVLMGIASFRVWQRRKNAEWFHWAVIIYVVQLIFNLMWSFIFFELHQIGFALVEIILLLLLIIINAFIFYRFDKLAAWLFLPYFLWVSFATYLTYSIFILN</sequence>
<dbReference type="Gene3D" id="1.20.1260.100">
    <property type="entry name" value="TspO/MBR protein"/>
    <property type="match status" value="1"/>
</dbReference>
<keyword evidence="3 6" id="KW-0812">Transmembrane</keyword>
<name>A0A443Z0M4_9SPHI</name>
<evidence type="ECO:0000256" key="4">
    <source>
        <dbReference type="ARBA" id="ARBA00022989"/>
    </source>
</evidence>
<dbReference type="PANTHER" id="PTHR10057:SF0">
    <property type="entry name" value="TRANSLOCATOR PROTEIN"/>
    <property type="match status" value="1"/>
</dbReference>
<dbReference type="Pfam" id="PF03073">
    <property type="entry name" value="TspO_MBR"/>
    <property type="match status" value="1"/>
</dbReference>
<evidence type="ECO:0000256" key="2">
    <source>
        <dbReference type="ARBA" id="ARBA00007524"/>
    </source>
</evidence>
<keyword evidence="4 6" id="KW-1133">Transmembrane helix</keyword>
<evidence type="ECO:0000256" key="1">
    <source>
        <dbReference type="ARBA" id="ARBA00004141"/>
    </source>
</evidence>
<comment type="similarity">
    <text evidence="2">Belongs to the TspO/BZRP family.</text>
</comment>
<dbReference type="GO" id="GO:0033013">
    <property type="term" value="P:tetrapyrrole metabolic process"/>
    <property type="evidence" value="ECO:0007669"/>
    <property type="project" value="UniProtKB-ARBA"/>
</dbReference>
<feature type="transmembrane region" description="Helical" evidence="6">
    <location>
        <begin position="82"/>
        <end position="103"/>
    </location>
</feature>
<dbReference type="FunFam" id="1.20.1260.100:FF:000001">
    <property type="entry name" value="translocator protein 2"/>
    <property type="match status" value="1"/>
</dbReference>
<dbReference type="RefSeq" id="WP_113645539.1">
    <property type="nucleotide sequence ID" value="NZ_QMHN01000001.1"/>
</dbReference>
<dbReference type="EMBL" id="SAYW01000001">
    <property type="protein sequence ID" value="RWU10044.1"/>
    <property type="molecule type" value="Genomic_DNA"/>
</dbReference>
<dbReference type="PIRSF" id="PIRSF005859">
    <property type="entry name" value="PBR"/>
    <property type="match status" value="1"/>
</dbReference>
<proteinExistence type="inferred from homology"/>